<keyword evidence="4" id="KW-0812">Transmembrane</keyword>
<protein>
    <recommendedName>
        <fullName evidence="7">Mce-associated membrane protein</fullName>
    </recommendedName>
</protein>
<feature type="transmembrane region" description="Helical" evidence="4">
    <location>
        <begin position="99"/>
        <end position="119"/>
    </location>
</feature>
<gene>
    <name evidence="5" type="ORF">MKUB_43010</name>
</gene>
<keyword evidence="2 4" id="KW-0472">Membrane</keyword>
<organism evidence="5 6">
    <name type="scientific">Mycobacterium kubicae</name>
    <dbReference type="NCBI Taxonomy" id="120959"/>
    <lineage>
        <taxon>Bacteria</taxon>
        <taxon>Bacillati</taxon>
        <taxon>Actinomycetota</taxon>
        <taxon>Actinomycetes</taxon>
        <taxon>Mycobacteriales</taxon>
        <taxon>Mycobacteriaceae</taxon>
        <taxon>Mycobacterium</taxon>
        <taxon>Mycobacterium simiae complex</taxon>
    </lineage>
</organism>
<feature type="compositionally biased region" description="Basic and acidic residues" evidence="3">
    <location>
        <begin position="14"/>
        <end position="25"/>
    </location>
</feature>
<evidence type="ECO:0000256" key="1">
    <source>
        <dbReference type="ARBA" id="ARBA00004370"/>
    </source>
</evidence>
<keyword evidence="6" id="KW-1185">Reference proteome</keyword>
<proteinExistence type="predicted"/>
<evidence type="ECO:0000313" key="6">
    <source>
        <dbReference type="Proteomes" id="UP000465306"/>
    </source>
</evidence>
<dbReference type="EMBL" id="BLKU01000005">
    <property type="protein sequence ID" value="GFG66811.1"/>
    <property type="molecule type" value="Genomic_DNA"/>
</dbReference>
<feature type="region of interest" description="Disordered" evidence="3">
    <location>
        <begin position="1"/>
        <end position="37"/>
    </location>
</feature>
<evidence type="ECO:0000313" key="5">
    <source>
        <dbReference type="EMBL" id="GFG66811.1"/>
    </source>
</evidence>
<evidence type="ECO:0000256" key="2">
    <source>
        <dbReference type="ARBA" id="ARBA00023136"/>
    </source>
</evidence>
<name>A0ABQ1BT00_9MYCO</name>
<evidence type="ECO:0008006" key="7">
    <source>
        <dbReference type="Google" id="ProtNLM"/>
    </source>
</evidence>
<keyword evidence="4" id="KW-1133">Transmembrane helix</keyword>
<dbReference type="PANTHER" id="PTHR37042">
    <property type="entry name" value="OUTER MEMBRANE PROTEIN RV1973"/>
    <property type="match status" value="1"/>
</dbReference>
<reference evidence="5 6" key="1">
    <citation type="journal article" date="2019" name="Emerg. Microbes Infect.">
        <title>Comprehensive subspecies identification of 175 nontuberculous mycobacteria species based on 7547 genomic profiles.</title>
        <authorList>
            <person name="Matsumoto Y."/>
            <person name="Kinjo T."/>
            <person name="Motooka D."/>
            <person name="Nabeya D."/>
            <person name="Jung N."/>
            <person name="Uechi K."/>
            <person name="Horii T."/>
            <person name="Iida T."/>
            <person name="Fujita J."/>
            <person name="Nakamura S."/>
        </authorList>
    </citation>
    <scope>NUCLEOTIDE SEQUENCE [LARGE SCALE GENOMIC DNA]</scope>
    <source>
        <strain evidence="5 6">JCM 13573</strain>
    </source>
</reference>
<comment type="subcellular location">
    <subcellularLocation>
        <location evidence="1">Membrane</location>
    </subcellularLocation>
</comment>
<evidence type="ECO:0000256" key="3">
    <source>
        <dbReference type="SAM" id="MobiDB-lite"/>
    </source>
</evidence>
<sequence length="258" mass="27613">MWCRSGLRTLPAHHPGDHVGTEHGSDGAVNDDETAGTAEEMRSLADRAQTEAAKAQVLAEVALDARARAIRLRRAAERVAGADASPDDEQPTPLSRRRLPTVAAVVCVGLLLAFVGASVQMTRVHQTANHQRQLAAEFAAAARQGVVRLTSLDANHPEQSVRRILEDSTGTFREEFARNAGEFTKTVAESKVIEQGTVQAAVVDLNTMTSESAVVLVASTSEVTNSAGAKESPRKFRLVVTMSRDGDQLKMAKVDPVI</sequence>
<comment type="caution">
    <text evidence="5">The sequence shown here is derived from an EMBL/GenBank/DDBJ whole genome shotgun (WGS) entry which is preliminary data.</text>
</comment>
<accession>A0ABQ1BT00</accession>
<evidence type="ECO:0000256" key="4">
    <source>
        <dbReference type="SAM" id="Phobius"/>
    </source>
</evidence>
<dbReference type="PANTHER" id="PTHR37042:SF4">
    <property type="entry name" value="OUTER MEMBRANE PROTEIN RV1973"/>
    <property type="match status" value="1"/>
</dbReference>
<dbReference type="Proteomes" id="UP000465306">
    <property type="component" value="Unassembled WGS sequence"/>
</dbReference>